<sequence>MGSQYKGTDINFPIRVSSTQQPSKSPARDLHRYWRSNADEGYLERYWPDDHSNHDDWITIVRRLVAPLFPEFANAEVRYVAKGTFNRLYSLSAHNLLVDRDTFTLTAVIDWECVSVVPAFETYDAVPAFLSDREWIRPTPLVLLAHGIPPNDEVIAADRLRREAEMGPARRAYHRIVGPLYDITTTTSTSNNLPGTRERVKGKQGLAKQLEIASFQHRPWWTAAWLAENGFGEDKRVGVIFPPMAATMLWCFQAIVDDGGDTLAAYDSERRVRVGKFIGIARLTGQILNQVGQRPLKGTREIVASMNLLRGRPRPATWPTCRDRLSPTSRASR</sequence>
<evidence type="ECO:0008006" key="3">
    <source>
        <dbReference type="Google" id="ProtNLM"/>
    </source>
</evidence>
<evidence type="ECO:0000313" key="1">
    <source>
        <dbReference type="EMBL" id="KAK3304175.1"/>
    </source>
</evidence>
<reference evidence="1" key="1">
    <citation type="journal article" date="2023" name="Mol. Phylogenet. Evol.">
        <title>Genome-scale phylogeny and comparative genomics of the fungal order Sordariales.</title>
        <authorList>
            <person name="Hensen N."/>
            <person name="Bonometti L."/>
            <person name="Westerberg I."/>
            <person name="Brannstrom I.O."/>
            <person name="Guillou S."/>
            <person name="Cros-Aarteil S."/>
            <person name="Calhoun S."/>
            <person name="Haridas S."/>
            <person name="Kuo A."/>
            <person name="Mondo S."/>
            <person name="Pangilinan J."/>
            <person name="Riley R."/>
            <person name="LaButti K."/>
            <person name="Andreopoulos B."/>
            <person name="Lipzen A."/>
            <person name="Chen C."/>
            <person name="Yan M."/>
            <person name="Daum C."/>
            <person name="Ng V."/>
            <person name="Clum A."/>
            <person name="Steindorff A."/>
            <person name="Ohm R.A."/>
            <person name="Martin F."/>
            <person name="Silar P."/>
            <person name="Natvig D.O."/>
            <person name="Lalanne C."/>
            <person name="Gautier V."/>
            <person name="Ament-Velasquez S.L."/>
            <person name="Kruys A."/>
            <person name="Hutchinson M.I."/>
            <person name="Powell A.J."/>
            <person name="Barry K."/>
            <person name="Miller A.N."/>
            <person name="Grigoriev I.V."/>
            <person name="Debuchy R."/>
            <person name="Gladieux P."/>
            <person name="Hiltunen Thoren M."/>
            <person name="Johannesson H."/>
        </authorList>
    </citation>
    <scope>NUCLEOTIDE SEQUENCE</scope>
    <source>
        <strain evidence="1">CBS 333.67</strain>
    </source>
</reference>
<dbReference type="EMBL" id="JAUDZG010000005">
    <property type="protein sequence ID" value="KAK3304175.1"/>
    <property type="molecule type" value="Genomic_DNA"/>
</dbReference>
<reference evidence="1" key="2">
    <citation type="submission" date="2023-06" db="EMBL/GenBank/DDBJ databases">
        <authorList>
            <consortium name="Lawrence Berkeley National Laboratory"/>
            <person name="Mondo S.J."/>
            <person name="Hensen N."/>
            <person name="Bonometti L."/>
            <person name="Westerberg I."/>
            <person name="Brannstrom I.O."/>
            <person name="Guillou S."/>
            <person name="Cros-Aarteil S."/>
            <person name="Calhoun S."/>
            <person name="Haridas S."/>
            <person name="Kuo A."/>
            <person name="Pangilinan J."/>
            <person name="Riley R."/>
            <person name="Labutti K."/>
            <person name="Andreopoulos B."/>
            <person name="Lipzen A."/>
            <person name="Chen C."/>
            <person name="Yanf M."/>
            <person name="Daum C."/>
            <person name="Ng V."/>
            <person name="Clum A."/>
            <person name="Steindorff A."/>
            <person name="Ohm R."/>
            <person name="Martin F."/>
            <person name="Silar P."/>
            <person name="Natvig D."/>
            <person name="Lalanne C."/>
            <person name="Gautier V."/>
            <person name="Ament-Velasquez S.L."/>
            <person name="Kruys A."/>
            <person name="Hutchinson M.I."/>
            <person name="Powell A.J."/>
            <person name="Barry K."/>
            <person name="Miller A.N."/>
            <person name="Grigoriev I.V."/>
            <person name="Debuchy R."/>
            <person name="Gladieux P."/>
            <person name="Thoren M.H."/>
            <person name="Johannesson H."/>
        </authorList>
    </citation>
    <scope>NUCLEOTIDE SEQUENCE</scope>
    <source>
        <strain evidence="1">CBS 333.67</strain>
    </source>
</reference>
<keyword evidence="2" id="KW-1185">Reference proteome</keyword>
<dbReference type="GeneID" id="87886302"/>
<organism evidence="1 2">
    <name type="scientific">Chaetomium strumarium</name>
    <dbReference type="NCBI Taxonomy" id="1170767"/>
    <lineage>
        <taxon>Eukaryota</taxon>
        <taxon>Fungi</taxon>
        <taxon>Dikarya</taxon>
        <taxon>Ascomycota</taxon>
        <taxon>Pezizomycotina</taxon>
        <taxon>Sordariomycetes</taxon>
        <taxon>Sordariomycetidae</taxon>
        <taxon>Sordariales</taxon>
        <taxon>Chaetomiaceae</taxon>
        <taxon>Chaetomium</taxon>
    </lineage>
</organism>
<name>A0AAJ0M077_9PEZI</name>
<comment type="caution">
    <text evidence="1">The sequence shown here is derived from an EMBL/GenBank/DDBJ whole genome shotgun (WGS) entry which is preliminary data.</text>
</comment>
<gene>
    <name evidence="1" type="ORF">B0T15DRAFT_503481</name>
</gene>
<dbReference type="AlphaFoldDB" id="A0AAJ0M077"/>
<proteinExistence type="predicted"/>
<evidence type="ECO:0000313" key="2">
    <source>
        <dbReference type="Proteomes" id="UP001273166"/>
    </source>
</evidence>
<dbReference type="RefSeq" id="XP_062719955.1">
    <property type="nucleotide sequence ID" value="XM_062867473.1"/>
</dbReference>
<protein>
    <recommendedName>
        <fullName evidence="3">Aminoglycoside phosphotransferase domain-containing protein</fullName>
    </recommendedName>
</protein>
<accession>A0AAJ0M077</accession>
<dbReference type="Proteomes" id="UP001273166">
    <property type="component" value="Unassembled WGS sequence"/>
</dbReference>